<feature type="compositionally biased region" description="Basic and acidic residues" evidence="2">
    <location>
        <begin position="352"/>
        <end position="373"/>
    </location>
</feature>
<accession>A0ABU8N9U4</accession>
<dbReference type="Gene3D" id="3.40.50.300">
    <property type="entry name" value="P-loop containing nucleotide triphosphate hydrolases"/>
    <property type="match status" value="1"/>
</dbReference>
<dbReference type="InterPro" id="IPR016032">
    <property type="entry name" value="Sig_transdc_resp-reg_C-effctor"/>
</dbReference>
<evidence type="ECO:0000313" key="4">
    <source>
        <dbReference type="EMBL" id="MEJ2889187.1"/>
    </source>
</evidence>
<dbReference type="EMBL" id="JBBEGL010000006">
    <property type="protein sequence ID" value="MEJ2889187.1"/>
    <property type="molecule type" value="Genomic_DNA"/>
</dbReference>
<dbReference type="InterPro" id="IPR039420">
    <property type="entry name" value="WalR-like"/>
</dbReference>
<reference evidence="4 5" key="1">
    <citation type="submission" date="2024-03" db="EMBL/GenBank/DDBJ databases">
        <title>Actinomycetospora sp. OC33-EN06, a novel actinomycete isolated from wild orchid (Aerides multiflora).</title>
        <authorList>
            <person name="Suriyachadkun C."/>
        </authorList>
    </citation>
    <scope>NUCLEOTIDE SEQUENCE [LARGE SCALE GENOMIC DNA]</scope>
    <source>
        <strain evidence="4 5">OC33-EN06</strain>
    </source>
</reference>
<dbReference type="InterPro" id="IPR059106">
    <property type="entry name" value="WHD_MalT"/>
</dbReference>
<protein>
    <submittedName>
        <fullName evidence="4">LuxR C-terminal-related transcriptional regulator</fullName>
    </submittedName>
</protein>
<evidence type="ECO:0000259" key="3">
    <source>
        <dbReference type="PROSITE" id="PS50043"/>
    </source>
</evidence>
<dbReference type="InterPro" id="IPR036388">
    <property type="entry name" value="WH-like_DNA-bd_sf"/>
</dbReference>
<evidence type="ECO:0000256" key="1">
    <source>
        <dbReference type="ARBA" id="ARBA00023125"/>
    </source>
</evidence>
<evidence type="ECO:0000256" key="2">
    <source>
        <dbReference type="SAM" id="MobiDB-lite"/>
    </source>
</evidence>
<organism evidence="4 5">
    <name type="scientific">Actinomycetospora aeridis</name>
    <dbReference type="NCBI Taxonomy" id="3129231"/>
    <lineage>
        <taxon>Bacteria</taxon>
        <taxon>Bacillati</taxon>
        <taxon>Actinomycetota</taxon>
        <taxon>Actinomycetes</taxon>
        <taxon>Pseudonocardiales</taxon>
        <taxon>Pseudonocardiaceae</taxon>
        <taxon>Actinomycetospora</taxon>
    </lineage>
</organism>
<dbReference type="InterPro" id="IPR027417">
    <property type="entry name" value="P-loop_NTPase"/>
</dbReference>
<dbReference type="RefSeq" id="WP_337716494.1">
    <property type="nucleotide sequence ID" value="NZ_JBBEGL010000006.1"/>
</dbReference>
<comment type="caution">
    <text evidence="4">The sequence shown here is derived from an EMBL/GenBank/DDBJ whole genome shotgun (WGS) entry which is preliminary data.</text>
</comment>
<gene>
    <name evidence="4" type="ORF">WCD41_22200</name>
</gene>
<dbReference type="PANTHER" id="PTHR43214">
    <property type="entry name" value="TWO-COMPONENT RESPONSE REGULATOR"/>
    <property type="match status" value="1"/>
</dbReference>
<proteinExistence type="predicted"/>
<dbReference type="InterPro" id="IPR000792">
    <property type="entry name" value="Tscrpt_reg_LuxR_C"/>
</dbReference>
<dbReference type="PANTHER" id="PTHR43214:SF43">
    <property type="entry name" value="TWO-COMPONENT RESPONSE REGULATOR"/>
    <property type="match status" value="1"/>
</dbReference>
<dbReference type="Gene3D" id="1.10.10.10">
    <property type="entry name" value="Winged helix-like DNA-binding domain superfamily/Winged helix DNA-binding domain"/>
    <property type="match status" value="1"/>
</dbReference>
<evidence type="ECO:0000313" key="5">
    <source>
        <dbReference type="Proteomes" id="UP001370100"/>
    </source>
</evidence>
<name>A0ABU8N9U4_9PSEU</name>
<sequence>MVRIPASRTAVPALPTWLVPRPALWRHLAAARPGQLVALIAPAGSGKTVLLAEWARHGDGPPTAWASLDRDDADPDRFWSVVLAAVLATGAVPADHPLRHLSGRDATGDDLADALLEGLGTLCPRIRLVLDDVHVLADRQAGVRALARLVRHRPAGVDLVLAARSDPAVGLPRLRLEDGLRELRAEGLRFSVDATAALAAASGVALEADDVDALHRRTEGWAAGLRLAVLALRSGEGPEGPLLDRFSGDDRSVADYLGGELLDGLAPDDRELLDDLSVCRRLPDALAVALTGRHDVVLRLEELGHGLGMVDRAGPGEHHVHALLRFHLAADLARRRPERHRQQHATAARWWAGHDDPAHDDPAHDGPAHDDPAHALHHAERAGDPALTAELLERLAVPLLQRGELPALRRALDLVGAAVVDADPRLALVAALVHLDAREHAAAAARMRVAARAWPAAPGPSLTALRAAAELLAGSVGIGSGDPARTASPEPDDAGLAGLLHLARGTALLAASPANTATARTELHRALVPARTDRLVRLEVAAFGELALAAVAEGDAGGVTGPGEAALDRGGPPSRTARTAALLAWSDLLRGDPGRAAGRCADVLGLPGRLAPADRYALHAVHGAAAGDLGRRGAGLTEARDARIALGDAPLPAPLAGALALLEHRGALRLGNLRVAGEVVGWLAGRLGGEGDETVLLRARAEAATGRWESASAAVAPLRRPTPACPPATVVVEAALLETEAALRADDAARGRAALATALAVGRDRDLVRPFALAGPRTRVLLLGEPAGTGHAGRVAAACAAVTDAPAPPLSERELVVLALLPSLLDAPTMADELVVSVNTVKTQIRSIYAKLGVSSRRGAVTEAQERGLLV</sequence>
<feature type="domain" description="HTH luxR-type" evidence="3">
    <location>
        <begin position="803"/>
        <end position="868"/>
    </location>
</feature>
<dbReference type="Pfam" id="PF25873">
    <property type="entry name" value="WHD_MalT"/>
    <property type="match status" value="1"/>
</dbReference>
<dbReference type="SUPFAM" id="SSF46894">
    <property type="entry name" value="C-terminal effector domain of the bipartite response regulators"/>
    <property type="match status" value="1"/>
</dbReference>
<keyword evidence="1" id="KW-0238">DNA-binding</keyword>
<dbReference type="Proteomes" id="UP001370100">
    <property type="component" value="Unassembled WGS sequence"/>
</dbReference>
<dbReference type="SUPFAM" id="SSF52540">
    <property type="entry name" value="P-loop containing nucleoside triphosphate hydrolases"/>
    <property type="match status" value="1"/>
</dbReference>
<dbReference type="PROSITE" id="PS50043">
    <property type="entry name" value="HTH_LUXR_2"/>
    <property type="match status" value="1"/>
</dbReference>
<keyword evidence="5" id="KW-1185">Reference proteome</keyword>
<dbReference type="SMART" id="SM00421">
    <property type="entry name" value="HTH_LUXR"/>
    <property type="match status" value="1"/>
</dbReference>
<feature type="region of interest" description="Disordered" evidence="2">
    <location>
        <begin position="336"/>
        <end position="373"/>
    </location>
</feature>
<dbReference type="CDD" id="cd06170">
    <property type="entry name" value="LuxR_C_like"/>
    <property type="match status" value="1"/>
</dbReference>
<dbReference type="Pfam" id="PF00196">
    <property type="entry name" value="GerE"/>
    <property type="match status" value="1"/>
</dbReference>